<comment type="caution">
    <text evidence="8">The sequence shown here is derived from an EMBL/GenBank/DDBJ whole genome shotgun (WGS) entry which is preliminary data.</text>
</comment>
<dbReference type="Gene3D" id="1.10.357.140">
    <property type="entry name" value="UbiA prenyltransferase"/>
    <property type="match status" value="1"/>
</dbReference>
<sequence>MVGQPKKGLFSFGLSKATAVYAFSRPHTIRGTLLACFTGVARALIESPVYLALLPALMPRAALGVLALLLGNLFIVGINQIYDVKIDVINKPFLPIAAGRISPRAAWWLVACSGLTGLAIVKRFFNPLIFGLYAFGTTIGALYSVPPFQLKRFPLAAGLTIATCRGFLLNFGVYYATREALGLGFIWSAPVAFLARFMTVYAAVIAVTKDLGDVDGDREGGIDTLALRFGPMAVATGASAVLALNYVGAIATAALAAPGTFRRVFMAGGHALAACWLVAITRKLRAATAPGAQPSAAEIKAYYKQIWNLFYFEYAMYPFI</sequence>
<feature type="transmembrane region" description="Helical" evidence="7">
    <location>
        <begin position="128"/>
        <end position="145"/>
    </location>
</feature>
<feature type="transmembrane region" description="Helical" evidence="7">
    <location>
        <begin position="101"/>
        <end position="121"/>
    </location>
</feature>
<dbReference type="GO" id="GO:0016765">
    <property type="term" value="F:transferase activity, transferring alkyl or aryl (other than methyl) groups"/>
    <property type="evidence" value="ECO:0007669"/>
    <property type="project" value="InterPro"/>
</dbReference>
<evidence type="ECO:0000256" key="6">
    <source>
        <dbReference type="ARBA" id="ARBA00023136"/>
    </source>
</evidence>
<evidence type="ECO:0000313" key="8">
    <source>
        <dbReference type="EMBL" id="KOO33513.1"/>
    </source>
</evidence>
<dbReference type="InterPro" id="IPR044878">
    <property type="entry name" value="UbiA_sf"/>
</dbReference>
<feature type="transmembrane region" description="Helical" evidence="7">
    <location>
        <begin position="183"/>
        <end position="207"/>
    </location>
</feature>
<dbReference type="InterPro" id="IPR000537">
    <property type="entry name" value="UbiA_prenyltransferase"/>
</dbReference>
<evidence type="ECO:0000256" key="1">
    <source>
        <dbReference type="ARBA" id="ARBA00004141"/>
    </source>
</evidence>
<reference evidence="9" key="1">
    <citation type="journal article" date="2015" name="PLoS Genet.">
        <title>Genome Sequence and Transcriptome Analyses of Chrysochromulina tobin: Metabolic Tools for Enhanced Algal Fitness in the Prominent Order Prymnesiales (Haptophyceae).</title>
        <authorList>
            <person name="Hovde B.T."/>
            <person name="Deodato C.R."/>
            <person name="Hunsperger H.M."/>
            <person name="Ryken S.A."/>
            <person name="Yost W."/>
            <person name="Jha R.K."/>
            <person name="Patterson J."/>
            <person name="Monnat R.J. Jr."/>
            <person name="Barlow S.B."/>
            <person name="Starkenburg S.R."/>
            <person name="Cattolico R.A."/>
        </authorList>
    </citation>
    <scope>NUCLEOTIDE SEQUENCE</scope>
    <source>
        <strain evidence="9">CCMP291</strain>
    </source>
</reference>
<keyword evidence="4 7" id="KW-0812">Transmembrane</keyword>
<accession>A0A0M0K557</accession>
<comment type="subcellular location">
    <subcellularLocation>
        <location evidence="1">Membrane</location>
        <topology evidence="1">Multi-pass membrane protein</topology>
    </subcellularLocation>
</comment>
<evidence type="ECO:0000256" key="3">
    <source>
        <dbReference type="ARBA" id="ARBA00022679"/>
    </source>
</evidence>
<feature type="transmembrane region" description="Helical" evidence="7">
    <location>
        <begin position="157"/>
        <end position="176"/>
    </location>
</feature>
<evidence type="ECO:0000256" key="7">
    <source>
        <dbReference type="SAM" id="Phobius"/>
    </source>
</evidence>
<dbReference type="GO" id="GO:0016020">
    <property type="term" value="C:membrane"/>
    <property type="evidence" value="ECO:0007669"/>
    <property type="project" value="UniProtKB-SubCell"/>
</dbReference>
<dbReference type="Proteomes" id="UP000037460">
    <property type="component" value="Unassembled WGS sequence"/>
</dbReference>
<dbReference type="NCBIfam" id="NF009525">
    <property type="entry name" value="PRK12887.1"/>
    <property type="match status" value="1"/>
</dbReference>
<keyword evidence="6 7" id="KW-0472">Membrane</keyword>
<dbReference type="AlphaFoldDB" id="A0A0M0K557"/>
<keyword evidence="3 8" id="KW-0808">Transferase</keyword>
<protein>
    <submittedName>
        <fullName evidence="8">Homogentisate solanesyltransferase</fullName>
    </submittedName>
</protein>
<dbReference type="PANTHER" id="PTHR43009">
    <property type="entry name" value="HOMOGENTISATE SOLANESYLTRANSFERASE, CHLOROPLASTIC"/>
    <property type="match status" value="1"/>
</dbReference>
<evidence type="ECO:0000256" key="4">
    <source>
        <dbReference type="ARBA" id="ARBA00022692"/>
    </source>
</evidence>
<keyword evidence="9" id="KW-1185">Reference proteome</keyword>
<feature type="transmembrane region" description="Helical" evidence="7">
    <location>
        <begin position="233"/>
        <end position="257"/>
    </location>
</feature>
<gene>
    <name evidence="8" type="ORF">Ctob_010649</name>
</gene>
<keyword evidence="5 7" id="KW-1133">Transmembrane helix</keyword>
<dbReference type="OrthoDB" id="1502398at2759"/>
<comment type="similarity">
    <text evidence="2">Belongs to the UbiA prenyltransferase family.</text>
</comment>
<dbReference type="PANTHER" id="PTHR43009:SF7">
    <property type="entry name" value="HOMOGENTISATE GERANYLGERANYLTRANSFERASE, CHLOROPLASTIC"/>
    <property type="match status" value="1"/>
</dbReference>
<name>A0A0M0K557_9EUKA</name>
<feature type="transmembrane region" description="Helical" evidence="7">
    <location>
        <begin position="61"/>
        <end position="81"/>
    </location>
</feature>
<dbReference type="EMBL" id="JWZX01001501">
    <property type="protein sequence ID" value="KOO33513.1"/>
    <property type="molecule type" value="Genomic_DNA"/>
</dbReference>
<evidence type="ECO:0000313" key="9">
    <source>
        <dbReference type="Proteomes" id="UP000037460"/>
    </source>
</evidence>
<organism evidence="8 9">
    <name type="scientific">Chrysochromulina tobinii</name>
    <dbReference type="NCBI Taxonomy" id="1460289"/>
    <lineage>
        <taxon>Eukaryota</taxon>
        <taxon>Haptista</taxon>
        <taxon>Haptophyta</taxon>
        <taxon>Prymnesiophyceae</taxon>
        <taxon>Prymnesiales</taxon>
        <taxon>Chrysochromulinaceae</taxon>
        <taxon>Chrysochromulina</taxon>
    </lineage>
</organism>
<dbReference type="Pfam" id="PF01040">
    <property type="entry name" value="UbiA"/>
    <property type="match status" value="1"/>
</dbReference>
<evidence type="ECO:0000256" key="2">
    <source>
        <dbReference type="ARBA" id="ARBA00005985"/>
    </source>
</evidence>
<evidence type="ECO:0000256" key="5">
    <source>
        <dbReference type="ARBA" id="ARBA00022989"/>
    </source>
</evidence>
<proteinExistence type="inferred from homology"/>